<gene>
    <name evidence="8" type="ORF">PBRASI_LOCUS5518</name>
</gene>
<evidence type="ECO:0000256" key="4">
    <source>
        <dbReference type="ARBA" id="ARBA00022989"/>
    </source>
</evidence>
<comment type="similarity">
    <text evidence="2">Belongs to the CorA metal ion transporter (MIT) (TC 1.A.35) family.</text>
</comment>
<evidence type="ECO:0000313" key="8">
    <source>
        <dbReference type="EMBL" id="CAG8559570.1"/>
    </source>
</evidence>
<evidence type="ECO:0000256" key="1">
    <source>
        <dbReference type="ARBA" id="ARBA00004141"/>
    </source>
</evidence>
<dbReference type="AlphaFoldDB" id="A0A9N9B902"/>
<name>A0A9N9B902_9GLOM</name>
<sequence>MAEQHSPTTPLLHSRSNDSLHSTTNTAERQELGQDHETSSLLEHQEQQPRYVQYFSDNPNQQQQAYYAHSFASSPSNIFQSDQIYDESTSLLRPGSHTPSPTRSVEARIHDTQDVSNSLPFPPEVTNLRQDHIVQIIHTDNNSNHDTNSCYDTDSDGGTIMEKRSKDVCFPMSIESKDKKGIDFAVLEDYIEEQNEKRLRELKIRKRRRCESVGQLTDFPRSLRHVPYVHNHFDTALRFTFYSTAFKTVHAHTLAEIPPPGMTLTQLLIAGCWWIDIVDPTDDDMQLLGRAFGIHPLTIEDIQTEETREKCELFKNYYFICFRYFDEDYRSPTYLHPLSMFIVVMKDGILSFHRRPSSHPTNVRRRIRQLKDYITVTPDWINYALIDDITDSFAPIIRSIEFEVDSIDELVLILKESEQSDMLRRIGHCRKKVMCLLRLLGNKPDVMKGLVKRCNELRWDVVISNEILLYLGDIQDHVITMVQNLNHYEKILSRSHSNYLAQISIEMTQANNQINDVLSKLTALGTILVPMNLVTGLWGMNVPVPGQESAGLTWFFSILSGIVIFCLLGVIAAHRINIWKVYNRIPIYLYILFVLFEFCPRIFIAVKIYDYVREPLHPAVVVAIIVGKLEAYLLWGDHLLSRQQINNLDNFGTVSTLVYFLFLLCAIFTNLAMLQQDDSFSQNVHHKLTLLQTSLACTAVLCIARAVWRWIKWVHITFCRCCFFCWCCYDEVMEDLEGHEKSDYTKVENQSPA</sequence>
<dbReference type="InterPro" id="IPR045863">
    <property type="entry name" value="CorA_TM1_TM2"/>
</dbReference>
<feature type="transmembrane region" description="Helical" evidence="7">
    <location>
        <begin position="585"/>
        <end position="604"/>
    </location>
</feature>
<feature type="compositionally biased region" description="Polar residues" evidence="6">
    <location>
        <begin position="17"/>
        <end position="27"/>
    </location>
</feature>
<proteinExistence type="inferred from homology"/>
<organism evidence="8 9">
    <name type="scientific">Paraglomus brasilianum</name>
    <dbReference type="NCBI Taxonomy" id="144538"/>
    <lineage>
        <taxon>Eukaryota</taxon>
        <taxon>Fungi</taxon>
        <taxon>Fungi incertae sedis</taxon>
        <taxon>Mucoromycota</taxon>
        <taxon>Glomeromycotina</taxon>
        <taxon>Glomeromycetes</taxon>
        <taxon>Paraglomerales</taxon>
        <taxon>Paraglomeraceae</taxon>
        <taxon>Paraglomus</taxon>
    </lineage>
</organism>
<dbReference type="SUPFAM" id="SSF143865">
    <property type="entry name" value="CorA soluble domain-like"/>
    <property type="match status" value="1"/>
</dbReference>
<dbReference type="InterPro" id="IPR045861">
    <property type="entry name" value="CorA_cytoplasmic_dom"/>
</dbReference>
<accession>A0A9N9B902</accession>
<keyword evidence="3 7" id="KW-0812">Transmembrane</keyword>
<dbReference type="PANTHER" id="PTHR21535:SF51">
    <property type="entry name" value="MANGANESE RESISTANCE PROTEIN MNR2"/>
    <property type="match status" value="1"/>
</dbReference>
<dbReference type="Pfam" id="PF01544">
    <property type="entry name" value="CorA"/>
    <property type="match status" value="1"/>
</dbReference>
<evidence type="ECO:0000256" key="7">
    <source>
        <dbReference type="SAM" id="Phobius"/>
    </source>
</evidence>
<feature type="transmembrane region" description="Helical" evidence="7">
    <location>
        <begin position="656"/>
        <end position="676"/>
    </location>
</feature>
<dbReference type="PANTHER" id="PTHR21535">
    <property type="entry name" value="MAGNESIUM AND COBALT TRANSPORT PROTEIN/MITOCHONDRIAL IMPORT INNER MEMBRANE TRANSLOCASE SUBUNIT TIM8"/>
    <property type="match status" value="1"/>
</dbReference>
<dbReference type="EMBL" id="CAJVPI010000651">
    <property type="protein sequence ID" value="CAG8559570.1"/>
    <property type="molecule type" value="Genomic_DNA"/>
</dbReference>
<dbReference type="Proteomes" id="UP000789739">
    <property type="component" value="Unassembled WGS sequence"/>
</dbReference>
<evidence type="ECO:0000256" key="3">
    <source>
        <dbReference type="ARBA" id="ARBA00022692"/>
    </source>
</evidence>
<comment type="subcellular location">
    <subcellularLocation>
        <location evidence="1">Membrane</location>
        <topology evidence="1">Multi-pass membrane protein</topology>
    </subcellularLocation>
</comment>
<feature type="compositionally biased region" description="Basic and acidic residues" evidence="6">
    <location>
        <begin position="28"/>
        <end position="46"/>
    </location>
</feature>
<keyword evidence="5 7" id="KW-0472">Membrane</keyword>
<dbReference type="FunFam" id="1.20.58.340:FF:000008">
    <property type="entry name" value="CorA family metal ion transporter"/>
    <property type="match status" value="1"/>
</dbReference>
<reference evidence="8" key="1">
    <citation type="submission" date="2021-06" db="EMBL/GenBank/DDBJ databases">
        <authorList>
            <person name="Kallberg Y."/>
            <person name="Tangrot J."/>
            <person name="Rosling A."/>
        </authorList>
    </citation>
    <scope>NUCLEOTIDE SEQUENCE</scope>
    <source>
        <strain evidence="8">BR232B</strain>
    </source>
</reference>
<protein>
    <submittedName>
        <fullName evidence="8">4407_t:CDS:1</fullName>
    </submittedName>
</protein>
<keyword evidence="4 7" id="KW-1133">Transmembrane helix</keyword>
<feature type="compositionally biased region" description="Polar residues" evidence="6">
    <location>
        <begin position="1"/>
        <end position="11"/>
    </location>
</feature>
<dbReference type="CDD" id="cd12829">
    <property type="entry name" value="Alr1p-like"/>
    <property type="match status" value="1"/>
</dbReference>
<dbReference type="Gene3D" id="1.20.58.340">
    <property type="entry name" value="Magnesium transport protein CorA, transmembrane region"/>
    <property type="match status" value="2"/>
</dbReference>
<dbReference type="InterPro" id="IPR002523">
    <property type="entry name" value="MgTranspt_CorA/ZnTranspt_ZntB"/>
</dbReference>
<dbReference type="GO" id="GO:0016020">
    <property type="term" value="C:membrane"/>
    <property type="evidence" value="ECO:0007669"/>
    <property type="project" value="UniProtKB-SubCell"/>
</dbReference>
<evidence type="ECO:0000256" key="5">
    <source>
        <dbReference type="ARBA" id="ARBA00023136"/>
    </source>
</evidence>
<feature type="transmembrane region" description="Helical" evidence="7">
    <location>
        <begin position="552"/>
        <end position="573"/>
    </location>
</feature>
<comment type="caution">
    <text evidence="8">The sequence shown here is derived from an EMBL/GenBank/DDBJ whole genome shotgun (WGS) entry which is preliminary data.</text>
</comment>
<evidence type="ECO:0000256" key="6">
    <source>
        <dbReference type="SAM" id="MobiDB-lite"/>
    </source>
</evidence>
<feature type="region of interest" description="Disordered" evidence="6">
    <location>
        <begin position="1"/>
        <end position="46"/>
    </location>
</feature>
<evidence type="ECO:0000256" key="2">
    <source>
        <dbReference type="ARBA" id="ARBA00009765"/>
    </source>
</evidence>
<dbReference type="Gene3D" id="3.30.460.20">
    <property type="entry name" value="CorA soluble domain-like"/>
    <property type="match status" value="1"/>
</dbReference>
<feature type="transmembrane region" description="Helical" evidence="7">
    <location>
        <begin position="688"/>
        <end position="708"/>
    </location>
</feature>
<keyword evidence="9" id="KW-1185">Reference proteome</keyword>
<dbReference type="GO" id="GO:0010961">
    <property type="term" value="P:intracellular magnesium ion homeostasis"/>
    <property type="evidence" value="ECO:0007669"/>
    <property type="project" value="TreeGrafter"/>
</dbReference>
<dbReference type="GO" id="GO:0015095">
    <property type="term" value="F:magnesium ion transmembrane transporter activity"/>
    <property type="evidence" value="ECO:0007669"/>
    <property type="project" value="InterPro"/>
</dbReference>
<feature type="transmembrane region" description="Helical" evidence="7">
    <location>
        <begin position="616"/>
        <end position="635"/>
    </location>
</feature>
<dbReference type="InterPro" id="IPR044089">
    <property type="entry name" value="Alr1-like"/>
</dbReference>
<dbReference type="OrthoDB" id="29879at2759"/>
<dbReference type="SUPFAM" id="SSF144083">
    <property type="entry name" value="Magnesium transport protein CorA, transmembrane region"/>
    <property type="match status" value="1"/>
</dbReference>
<evidence type="ECO:0000313" key="9">
    <source>
        <dbReference type="Proteomes" id="UP000789739"/>
    </source>
</evidence>